<sequence length="118" mass="13809">MDPVLNSNVVENQACKIENSKDQGDKSVEIISHGAMFSPYKSTLQREFSEEDRKYESQRKRSKRLTEWKWSQVINLDDSEEDDKEEELEDTADSSAKKKTELKIPQVSIQKRNRFHST</sequence>
<dbReference type="Gramene" id="mRNA:HanXRQr2_Chr10g0459921">
    <property type="protein sequence ID" value="mRNA:HanXRQr2_Chr10g0459921"/>
    <property type="gene ID" value="HanXRQr2_Chr10g0459921"/>
</dbReference>
<dbReference type="Proteomes" id="UP000215914">
    <property type="component" value="Unassembled WGS sequence"/>
</dbReference>
<gene>
    <name evidence="2" type="ORF">HanXRQr2_Chr10g0459921</name>
</gene>
<evidence type="ECO:0000256" key="1">
    <source>
        <dbReference type="SAM" id="MobiDB-lite"/>
    </source>
</evidence>
<proteinExistence type="predicted"/>
<dbReference type="AlphaFoldDB" id="A0A9K3I0M2"/>
<feature type="compositionally biased region" description="Polar residues" evidence="1">
    <location>
        <begin position="1"/>
        <end position="11"/>
    </location>
</feature>
<keyword evidence="3" id="KW-1185">Reference proteome</keyword>
<protein>
    <submittedName>
        <fullName evidence="2">Uncharacterized protein</fullName>
    </submittedName>
</protein>
<feature type="region of interest" description="Disordered" evidence="1">
    <location>
        <begin position="79"/>
        <end position="118"/>
    </location>
</feature>
<dbReference type="EMBL" id="MNCJ02000325">
    <property type="protein sequence ID" value="KAF5788068.1"/>
    <property type="molecule type" value="Genomic_DNA"/>
</dbReference>
<evidence type="ECO:0000313" key="3">
    <source>
        <dbReference type="Proteomes" id="UP000215914"/>
    </source>
</evidence>
<comment type="caution">
    <text evidence="2">The sequence shown here is derived from an EMBL/GenBank/DDBJ whole genome shotgun (WGS) entry which is preliminary data.</text>
</comment>
<organism evidence="2 3">
    <name type="scientific">Helianthus annuus</name>
    <name type="common">Common sunflower</name>
    <dbReference type="NCBI Taxonomy" id="4232"/>
    <lineage>
        <taxon>Eukaryota</taxon>
        <taxon>Viridiplantae</taxon>
        <taxon>Streptophyta</taxon>
        <taxon>Embryophyta</taxon>
        <taxon>Tracheophyta</taxon>
        <taxon>Spermatophyta</taxon>
        <taxon>Magnoliopsida</taxon>
        <taxon>eudicotyledons</taxon>
        <taxon>Gunneridae</taxon>
        <taxon>Pentapetalae</taxon>
        <taxon>asterids</taxon>
        <taxon>campanulids</taxon>
        <taxon>Asterales</taxon>
        <taxon>Asteraceae</taxon>
        <taxon>Asteroideae</taxon>
        <taxon>Heliantheae alliance</taxon>
        <taxon>Heliantheae</taxon>
        <taxon>Helianthus</taxon>
    </lineage>
</organism>
<reference evidence="2" key="1">
    <citation type="journal article" date="2017" name="Nature">
        <title>The sunflower genome provides insights into oil metabolism, flowering and Asterid evolution.</title>
        <authorList>
            <person name="Badouin H."/>
            <person name="Gouzy J."/>
            <person name="Grassa C.J."/>
            <person name="Murat F."/>
            <person name="Staton S.E."/>
            <person name="Cottret L."/>
            <person name="Lelandais-Briere C."/>
            <person name="Owens G.L."/>
            <person name="Carrere S."/>
            <person name="Mayjonade B."/>
            <person name="Legrand L."/>
            <person name="Gill N."/>
            <person name="Kane N.C."/>
            <person name="Bowers J.E."/>
            <person name="Hubner S."/>
            <person name="Bellec A."/>
            <person name="Berard A."/>
            <person name="Berges H."/>
            <person name="Blanchet N."/>
            <person name="Boniface M.C."/>
            <person name="Brunel D."/>
            <person name="Catrice O."/>
            <person name="Chaidir N."/>
            <person name="Claudel C."/>
            <person name="Donnadieu C."/>
            <person name="Faraut T."/>
            <person name="Fievet G."/>
            <person name="Helmstetter N."/>
            <person name="King M."/>
            <person name="Knapp S.J."/>
            <person name="Lai Z."/>
            <person name="Le Paslier M.C."/>
            <person name="Lippi Y."/>
            <person name="Lorenzon L."/>
            <person name="Mandel J.R."/>
            <person name="Marage G."/>
            <person name="Marchand G."/>
            <person name="Marquand E."/>
            <person name="Bret-Mestries E."/>
            <person name="Morien E."/>
            <person name="Nambeesan S."/>
            <person name="Nguyen T."/>
            <person name="Pegot-Espagnet P."/>
            <person name="Pouilly N."/>
            <person name="Raftis F."/>
            <person name="Sallet E."/>
            <person name="Schiex T."/>
            <person name="Thomas J."/>
            <person name="Vandecasteele C."/>
            <person name="Vares D."/>
            <person name="Vear F."/>
            <person name="Vautrin S."/>
            <person name="Crespi M."/>
            <person name="Mangin B."/>
            <person name="Burke J.M."/>
            <person name="Salse J."/>
            <person name="Munos S."/>
            <person name="Vincourt P."/>
            <person name="Rieseberg L.H."/>
            <person name="Langlade N.B."/>
        </authorList>
    </citation>
    <scope>NUCLEOTIDE SEQUENCE</scope>
    <source>
        <tissue evidence="2">Leaves</tissue>
    </source>
</reference>
<reference evidence="2" key="2">
    <citation type="submission" date="2020-06" db="EMBL/GenBank/DDBJ databases">
        <title>Helianthus annuus Genome sequencing and assembly Release 2.</title>
        <authorList>
            <person name="Gouzy J."/>
            <person name="Langlade N."/>
            <person name="Munos S."/>
        </authorList>
    </citation>
    <scope>NUCLEOTIDE SEQUENCE</scope>
    <source>
        <tissue evidence="2">Leaves</tissue>
    </source>
</reference>
<feature type="region of interest" description="Disordered" evidence="1">
    <location>
        <begin position="1"/>
        <end position="26"/>
    </location>
</feature>
<feature type="compositionally biased region" description="Acidic residues" evidence="1">
    <location>
        <begin position="79"/>
        <end position="92"/>
    </location>
</feature>
<name>A0A9K3I0M2_HELAN</name>
<evidence type="ECO:0000313" key="2">
    <source>
        <dbReference type="EMBL" id="KAF5788068.1"/>
    </source>
</evidence>
<feature type="region of interest" description="Disordered" evidence="1">
    <location>
        <begin position="44"/>
        <end position="64"/>
    </location>
</feature>
<accession>A0A9K3I0M2</accession>
<feature type="compositionally biased region" description="Basic and acidic residues" evidence="1">
    <location>
        <begin position="47"/>
        <end position="64"/>
    </location>
</feature>